<dbReference type="AlphaFoldDB" id="A0A2U3I3Q9"/>
<evidence type="ECO:0000313" key="3">
    <source>
        <dbReference type="EMBL" id="SPB14786.1"/>
    </source>
</evidence>
<organism evidence="3 4">
    <name type="scientific">Caballeronia novacaledonica</name>
    <dbReference type="NCBI Taxonomy" id="1544861"/>
    <lineage>
        <taxon>Bacteria</taxon>
        <taxon>Pseudomonadati</taxon>
        <taxon>Pseudomonadota</taxon>
        <taxon>Betaproteobacteria</taxon>
        <taxon>Burkholderiales</taxon>
        <taxon>Burkholderiaceae</taxon>
        <taxon>Caballeronia</taxon>
    </lineage>
</organism>
<protein>
    <submittedName>
        <fullName evidence="3">Integrase catalytic region</fullName>
    </submittedName>
</protein>
<dbReference type="InterPro" id="IPR012337">
    <property type="entry name" value="RNaseH-like_sf"/>
</dbReference>
<proteinExistence type="predicted"/>
<feature type="region of interest" description="Disordered" evidence="1">
    <location>
        <begin position="853"/>
        <end position="903"/>
    </location>
</feature>
<dbReference type="GO" id="GO:0015074">
    <property type="term" value="P:DNA integration"/>
    <property type="evidence" value="ECO:0007669"/>
    <property type="project" value="InterPro"/>
</dbReference>
<evidence type="ECO:0000313" key="4">
    <source>
        <dbReference type="Proteomes" id="UP000238169"/>
    </source>
</evidence>
<dbReference type="PROSITE" id="PS50994">
    <property type="entry name" value="INTEGRASE"/>
    <property type="match status" value="1"/>
</dbReference>
<accession>A0A2U3I3Q9</accession>
<reference evidence="4" key="1">
    <citation type="submission" date="2018-01" db="EMBL/GenBank/DDBJ databases">
        <authorList>
            <person name="Peeters C."/>
        </authorList>
    </citation>
    <scope>NUCLEOTIDE SEQUENCE [LARGE SCALE GENOMIC DNA]</scope>
</reference>
<dbReference type="RefSeq" id="WP_106854474.1">
    <property type="nucleotide sequence ID" value="NZ_OGTP01000005.1"/>
</dbReference>
<dbReference type="GO" id="GO:0003676">
    <property type="term" value="F:nucleic acid binding"/>
    <property type="evidence" value="ECO:0007669"/>
    <property type="project" value="InterPro"/>
</dbReference>
<feature type="domain" description="Integrase catalytic" evidence="2">
    <location>
        <begin position="499"/>
        <end position="691"/>
    </location>
</feature>
<dbReference type="OrthoDB" id="5439087at2"/>
<dbReference type="Proteomes" id="UP000238169">
    <property type="component" value="Unassembled WGS sequence"/>
</dbReference>
<keyword evidence="4" id="KW-1185">Reference proteome</keyword>
<evidence type="ECO:0000256" key="1">
    <source>
        <dbReference type="SAM" id="MobiDB-lite"/>
    </source>
</evidence>
<dbReference type="InterPro" id="IPR036397">
    <property type="entry name" value="RNaseH_sf"/>
</dbReference>
<dbReference type="Pfam" id="PF09299">
    <property type="entry name" value="Mu-transpos_C"/>
    <property type="match status" value="1"/>
</dbReference>
<dbReference type="SUPFAM" id="SSF53098">
    <property type="entry name" value="Ribonuclease H-like"/>
    <property type="match status" value="1"/>
</dbReference>
<sequence>MLTKAQLAELFERLGTPPAGQKLIANARIQAPVREVTSRGGNVITVLASQKMGREIRTESRHIEFAVAVTKEHAADVLEYYAQPCELKLNLVDESTGEFKKIQHFPDYLTVRSDGFTLEEWKSEAKLLRLADKYPYRYVRASDGQWYSPQIEQQLAERGVRYRIFSEDCIPRRRVENLLHLADYFLPGAEPLPPDSVGRLNAALAEHGALSFFELLEAPYGFSADFLNQAIADDLIATALDQETLADKRAFFLYRDAALRDLLLADKSFGQMPGVERFSLEIAPGSRFLFEGQELTMVLVGEESIVCNRQDGTNIQLTREWIELAHDGNQITALKKGVTTSGKDISLFSHEELQTAFRRQTILDSMNSEGKVSPRTLRRWLARRLVALANGDNAALALVPRNAAKGNRTPRLTETQVRRMDEVIDIEWRNSNAINYGTCYRKLETAFNGTGEKAPSYPTLIARIKARKTNRDVRTRQGKRAAYQEDVFIDVLYYDTPVHGSRPFQYVHIDHTELDIELISSRTGKPLGRPWLTLAVDAWSRRIVAFYLTFDTPSYHSVMMVVRDIVRRFGRLPEFIIVDNGRDFMTLAFATFLRVMGTQLRFRPAGQPRHGAVLERMFGRLNTEYIHNLAGNTKATKNVRMVSGSHLPKNLAEWTLRSLYYGLQHWACEYYDQETHPALDESPRDAFRRGVRENGHRPQRHIVFNRDFLIATCPPVDRSGVRTVNPQRGVKYDHRYYANTVFKSSNVAGESLPVRYDPWDGASVYIRLKNEWVQASCRSLHGLGQLTDIEKRALTSEYRSHYKAPDDDEQHAQRLREFMQVFTPKGALALELERQSENKGLYNSLGMASIEPIAEPRRPRLPSEPPVARRPAPLHDTSDNATLSHDPEADSAALSDLDDFDDL</sequence>
<dbReference type="EMBL" id="OGTP01000005">
    <property type="protein sequence ID" value="SPB14786.1"/>
    <property type="molecule type" value="Genomic_DNA"/>
</dbReference>
<evidence type="ECO:0000259" key="2">
    <source>
        <dbReference type="PROSITE" id="PS50994"/>
    </source>
</evidence>
<dbReference type="Gene3D" id="3.30.420.10">
    <property type="entry name" value="Ribonuclease H-like superfamily/Ribonuclease H"/>
    <property type="match status" value="1"/>
</dbReference>
<name>A0A2U3I3Q9_9BURK</name>
<gene>
    <name evidence="3" type="ORF">NOV72_02018</name>
</gene>
<dbReference type="InterPro" id="IPR001584">
    <property type="entry name" value="Integrase_cat-core"/>
</dbReference>
<dbReference type="InterPro" id="IPR015378">
    <property type="entry name" value="Transposase-like_Mu_C"/>
</dbReference>